<name>A0A1L9R5U3_ASPWE</name>
<organism evidence="2 3">
    <name type="scientific">Aspergillus wentii DTO 134E9</name>
    <dbReference type="NCBI Taxonomy" id="1073089"/>
    <lineage>
        <taxon>Eukaryota</taxon>
        <taxon>Fungi</taxon>
        <taxon>Dikarya</taxon>
        <taxon>Ascomycota</taxon>
        <taxon>Pezizomycotina</taxon>
        <taxon>Eurotiomycetes</taxon>
        <taxon>Eurotiomycetidae</taxon>
        <taxon>Eurotiales</taxon>
        <taxon>Aspergillaceae</taxon>
        <taxon>Aspergillus</taxon>
        <taxon>Aspergillus subgen. Cremei</taxon>
    </lineage>
</organism>
<dbReference type="AlphaFoldDB" id="A0A1L9R5U3"/>
<protein>
    <submittedName>
        <fullName evidence="2">Uncharacterized protein</fullName>
    </submittedName>
</protein>
<feature type="transmembrane region" description="Helical" evidence="1">
    <location>
        <begin position="95"/>
        <end position="115"/>
    </location>
</feature>
<sequence length="159" mass="18287">MLELLMSLDETPLLSLLDPLSPPTLSLSPANRLPRQSSIAYSSSGFLVAGIATNYSSSSSSVSLSRRLFGLVWWLLGLYEPCRTCRVVFSFFFFFFFPSFSLFPPLFVLFLFFLFPEERKKKIVHYLLFYNSSAFLQVRFAHPWFAPPPPFCQYPLVLL</sequence>
<evidence type="ECO:0000313" key="3">
    <source>
        <dbReference type="Proteomes" id="UP000184383"/>
    </source>
</evidence>
<keyword evidence="1" id="KW-0472">Membrane</keyword>
<gene>
    <name evidence="2" type="ORF">ASPWEDRAFT_704316</name>
</gene>
<dbReference type="GeneID" id="63754974"/>
<dbReference type="EMBL" id="KV878217">
    <property type="protein sequence ID" value="OJJ30284.1"/>
    <property type="molecule type" value="Genomic_DNA"/>
</dbReference>
<reference evidence="3" key="1">
    <citation type="journal article" date="2017" name="Genome Biol.">
        <title>Comparative genomics reveals high biological diversity and specific adaptations in the industrially and medically important fungal genus Aspergillus.</title>
        <authorList>
            <person name="de Vries R.P."/>
            <person name="Riley R."/>
            <person name="Wiebenga A."/>
            <person name="Aguilar-Osorio G."/>
            <person name="Amillis S."/>
            <person name="Uchima C.A."/>
            <person name="Anderluh G."/>
            <person name="Asadollahi M."/>
            <person name="Askin M."/>
            <person name="Barry K."/>
            <person name="Battaglia E."/>
            <person name="Bayram O."/>
            <person name="Benocci T."/>
            <person name="Braus-Stromeyer S.A."/>
            <person name="Caldana C."/>
            <person name="Canovas D."/>
            <person name="Cerqueira G.C."/>
            <person name="Chen F."/>
            <person name="Chen W."/>
            <person name="Choi C."/>
            <person name="Clum A."/>
            <person name="Dos Santos R.A."/>
            <person name="Damasio A.R."/>
            <person name="Diallinas G."/>
            <person name="Emri T."/>
            <person name="Fekete E."/>
            <person name="Flipphi M."/>
            <person name="Freyberg S."/>
            <person name="Gallo A."/>
            <person name="Gournas C."/>
            <person name="Habgood R."/>
            <person name="Hainaut M."/>
            <person name="Harispe M.L."/>
            <person name="Henrissat B."/>
            <person name="Hilden K.S."/>
            <person name="Hope R."/>
            <person name="Hossain A."/>
            <person name="Karabika E."/>
            <person name="Karaffa L."/>
            <person name="Karanyi Z."/>
            <person name="Krasevec N."/>
            <person name="Kuo A."/>
            <person name="Kusch H."/>
            <person name="LaButti K."/>
            <person name="Lagendijk E.L."/>
            <person name="Lapidus A."/>
            <person name="Levasseur A."/>
            <person name="Lindquist E."/>
            <person name="Lipzen A."/>
            <person name="Logrieco A.F."/>
            <person name="MacCabe A."/>
            <person name="Maekelae M.R."/>
            <person name="Malavazi I."/>
            <person name="Melin P."/>
            <person name="Meyer V."/>
            <person name="Mielnichuk N."/>
            <person name="Miskei M."/>
            <person name="Molnar A.P."/>
            <person name="Mule G."/>
            <person name="Ngan C.Y."/>
            <person name="Orejas M."/>
            <person name="Orosz E."/>
            <person name="Ouedraogo J.P."/>
            <person name="Overkamp K.M."/>
            <person name="Park H.-S."/>
            <person name="Perrone G."/>
            <person name="Piumi F."/>
            <person name="Punt P.J."/>
            <person name="Ram A.F."/>
            <person name="Ramon A."/>
            <person name="Rauscher S."/>
            <person name="Record E."/>
            <person name="Riano-Pachon D.M."/>
            <person name="Robert V."/>
            <person name="Roehrig J."/>
            <person name="Ruller R."/>
            <person name="Salamov A."/>
            <person name="Salih N.S."/>
            <person name="Samson R.A."/>
            <person name="Sandor E."/>
            <person name="Sanguinetti M."/>
            <person name="Schuetze T."/>
            <person name="Sepcic K."/>
            <person name="Shelest E."/>
            <person name="Sherlock G."/>
            <person name="Sophianopoulou V."/>
            <person name="Squina F.M."/>
            <person name="Sun H."/>
            <person name="Susca A."/>
            <person name="Todd R.B."/>
            <person name="Tsang A."/>
            <person name="Unkles S.E."/>
            <person name="van de Wiele N."/>
            <person name="van Rossen-Uffink D."/>
            <person name="Oliveira J.V."/>
            <person name="Vesth T.C."/>
            <person name="Visser J."/>
            <person name="Yu J.-H."/>
            <person name="Zhou M."/>
            <person name="Andersen M.R."/>
            <person name="Archer D.B."/>
            <person name="Baker S.E."/>
            <person name="Benoit I."/>
            <person name="Brakhage A.A."/>
            <person name="Braus G.H."/>
            <person name="Fischer R."/>
            <person name="Frisvad J.C."/>
            <person name="Goldman G.H."/>
            <person name="Houbraken J."/>
            <person name="Oakley B."/>
            <person name="Pocsi I."/>
            <person name="Scazzocchio C."/>
            <person name="Seiboth B."/>
            <person name="vanKuyk P.A."/>
            <person name="Wortman J."/>
            <person name="Dyer P.S."/>
            <person name="Grigoriev I.V."/>
        </authorList>
    </citation>
    <scope>NUCLEOTIDE SEQUENCE [LARGE SCALE GENOMIC DNA]</scope>
    <source>
        <strain evidence="3">DTO 134E9</strain>
    </source>
</reference>
<keyword evidence="1" id="KW-0812">Transmembrane</keyword>
<dbReference type="RefSeq" id="XP_040683961.1">
    <property type="nucleotide sequence ID" value="XM_040839126.1"/>
</dbReference>
<keyword evidence="3" id="KW-1185">Reference proteome</keyword>
<accession>A0A1L9R5U3</accession>
<evidence type="ECO:0000256" key="1">
    <source>
        <dbReference type="SAM" id="Phobius"/>
    </source>
</evidence>
<dbReference type="Proteomes" id="UP000184383">
    <property type="component" value="Unassembled WGS sequence"/>
</dbReference>
<evidence type="ECO:0000313" key="2">
    <source>
        <dbReference type="EMBL" id="OJJ30284.1"/>
    </source>
</evidence>
<dbReference type="VEuPathDB" id="FungiDB:ASPWEDRAFT_704316"/>
<proteinExistence type="predicted"/>
<keyword evidence="1" id="KW-1133">Transmembrane helix</keyword>